<dbReference type="InterPro" id="IPR036390">
    <property type="entry name" value="WH_DNA-bd_sf"/>
</dbReference>
<dbReference type="RefSeq" id="WP_305110269.1">
    <property type="nucleotide sequence ID" value="NZ_JAUTIX010000001.1"/>
</dbReference>
<dbReference type="InterPro" id="IPR052509">
    <property type="entry name" value="Metal_resp_DNA-bind_regulator"/>
</dbReference>
<name>A0AA90NAJ9_9ACTN</name>
<dbReference type="EMBL" id="JAUTIX010000001">
    <property type="protein sequence ID" value="MDP0396957.1"/>
    <property type="molecule type" value="Genomic_DNA"/>
</dbReference>
<dbReference type="InterPro" id="IPR036388">
    <property type="entry name" value="WH-like_DNA-bd_sf"/>
</dbReference>
<dbReference type="Pfam" id="PF03551">
    <property type="entry name" value="PadR"/>
    <property type="match status" value="1"/>
</dbReference>
<evidence type="ECO:0000259" key="1">
    <source>
        <dbReference type="Pfam" id="PF03551"/>
    </source>
</evidence>
<gene>
    <name evidence="2" type="ORF">Q7X28_03360</name>
</gene>
<sequence>MSQAAWQRATLPLLIFGVLDTAPRHGYGISAALVEAGLQPIKGAQLYPALVKLEGEGFIVATWEQSESGPARKVYELTDAGRTEAAALREEWRAFTAAAAQLGAASAETQ</sequence>
<dbReference type="AlphaFoldDB" id="A0AA90NAJ9"/>
<comment type="caution">
    <text evidence="2">The sequence shown here is derived from an EMBL/GenBank/DDBJ whole genome shotgun (WGS) entry which is preliminary data.</text>
</comment>
<keyword evidence="3" id="KW-1185">Reference proteome</keyword>
<dbReference type="SUPFAM" id="SSF46785">
    <property type="entry name" value="Winged helix' DNA-binding domain"/>
    <property type="match status" value="1"/>
</dbReference>
<dbReference type="PANTHER" id="PTHR33169">
    <property type="entry name" value="PADR-FAMILY TRANSCRIPTIONAL REGULATOR"/>
    <property type="match status" value="1"/>
</dbReference>
<organism evidence="2 3">
    <name type="scientific">Tsukamurella strandjordii</name>
    <dbReference type="NCBI Taxonomy" id="147577"/>
    <lineage>
        <taxon>Bacteria</taxon>
        <taxon>Bacillati</taxon>
        <taxon>Actinomycetota</taxon>
        <taxon>Actinomycetes</taxon>
        <taxon>Mycobacteriales</taxon>
        <taxon>Tsukamurellaceae</taxon>
        <taxon>Tsukamurella</taxon>
    </lineage>
</organism>
<dbReference type="Gene3D" id="1.10.10.10">
    <property type="entry name" value="Winged helix-like DNA-binding domain superfamily/Winged helix DNA-binding domain"/>
    <property type="match status" value="1"/>
</dbReference>
<reference evidence="2" key="1">
    <citation type="submission" date="2023-08" db="EMBL/GenBank/DDBJ databases">
        <title>The draft genome of Tsukamurella strandjordii strain 050030.</title>
        <authorList>
            <person name="Zhao F."/>
            <person name="Feng Y."/>
            <person name="Zong Z."/>
        </authorList>
    </citation>
    <scope>NUCLEOTIDE SEQUENCE</scope>
    <source>
        <strain evidence="2">050030</strain>
    </source>
</reference>
<dbReference type="Proteomes" id="UP001178281">
    <property type="component" value="Unassembled WGS sequence"/>
</dbReference>
<evidence type="ECO:0000313" key="3">
    <source>
        <dbReference type="Proteomes" id="UP001178281"/>
    </source>
</evidence>
<proteinExistence type="predicted"/>
<dbReference type="InterPro" id="IPR005149">
    <property type="entry name" value="Tscrpt_reg_PadR_N"/>
</dbReference>
<accession>A0AA90NAJ9</accession>
<protein>
    <submittedName>
        <fullName evidence="2">PadR family transcriptional regulator</fullName>
    </submittedName>
</protein>
<dbReference type="PANTHER" id="PTHR33169:SF14">
    <property type="entry name" value="TRANSCRIPTIONAL REGULATOR RV3488"/>
    <property type="match status" value="1"/>
</dbReference>
<evidence type="ECO:0000313" key="2">
    <source>
        <dbReference type="EMBL" id="MDP0396957.1"/>
    </source>
</evidence>
<feature type="domain" description="Transcription regulator PadR N-terminal" evidence="1">
    <location>
        <begin position="15"/>
        <end position="86"/>
    </location>
</feature>